<dbReference type="PROSITE" id="PS50181">
    <property type="entry name" value="FBOX"/>
    <property type="match status" value="2"/>
</dbReference>
<feature type="domain" description="F-box" evidence="1">
    <location>
        <begin position="158"/>
        <end position="192"/>
    </location>
</feature>
<evidence type="ECO:0000313" key="2">
    <source>
        <dbReference type="Proteomes" id="UP000189701"/>
    </source>
</evidence>
<dbReference type="PANTHER" id="PTHR31639">
    <property type="entry name" value="F-BOX PROTEIN-LIKE"/>
    <property type="match status" value="1"/>
</dbReference>
<evidence type="ECO:0000313" key="3">
    <source>
        <dbReference type="RefSeq" id="XP_009776188.1"/>
    </source>
</evidence>
<keyword evidence="2" id="KW-1185">Reference proteome</keyword>
<accession>A0A1U7WC07</accession>
<dbReference type="Proteomes" id="UP000189701">
    <property type="component" value="Unplaced"/>
</dbReference>
<dbReference type="InterPro" id="IPR032675">
    <property type="entry name" value="LRR_dom_sf"/>
</dbReference>
<dbReference type="SUPFAM" id="SSF52047">
    <property type="entry name" value="RNI-like"/>
    <property type="match status" value="1"/>
</dbReference>
<feature type="domain" description="F-box" evidence="1">
    <location>
        <begin position="442"/>
        <end position="476"/>
    </location>
</feature>
<reference evidence="2" key="1">
    <citation type="journal article" date="2013" name="Genome Biol.">
        <title>Reference genomes and transcriptomes of Nicotiana sylvestris and Nicotiana tomentosiformis.</title>
        <authorList>
            <person name="Sierro N."/>
            <person name="Battey J.N."/>
            <person name="Ouadi S."/>
            <person name="Bovet L."/>
            <person name="Goepfert S."/>
            <person name="Bakaher N."/>
            <person name="Peitsch M.C."/>
            <person name="Ivanov N.V."/>
        </authorList>
    </citation>
    <scope>NUCLEOTIDE SEQUENCE [LARGE SCALE GENOMIC DNA]</scope>
</reference>
<dbReference type="Pfam" id="PF00646">
    <property type="entry name" value="F-box"/>
    <property type="match status" value="2"/>
</dbReference>
<reference evidence="3" key="2">
    <citation type="submission" date="2025-08" db="UniProtKB">
        <authorList>
            <consortium name="RefSeq"/>
        </authorList>
    </citation>
    <scope>IDENTIFICATION</scope>
    <source>
        <tissue evidence="3">Leaf</tissue>
    </source>
</reference>
<protein>
    <submittedName>
        <fullName evidence="3">Uncharacterized protein LOC104226000</fullName>
    </submittedName>
</protein>
<dbReference type="SMART" id="SM00256">
    <property type="entry name" value="FBOX"/>
    <property type="match status" value="2"/>
</dbReference>
<dbReference type="SUPFAM" id="SSF81383">
    <property type="entry name" value="F-box domain"/>
    <property type="match status" value="2"/>
</dbReference>
<proteinExistence type="predicted"/>
<dbReference type="InterPro" id="IPR053781">
    <property type="entry name" value="F-box_AtFBL13-like"/>
</dbReference>
<evidence type="ECO:0000259" key="1">
    <source>
        <dbReference type="PROSITE" id="PS50181"/>
    </source>
</evidence>
<name>A0A1U7WC07_NICSY</name>
<dbReference type="Pfam" id="PF24758">
    <property type="entry name" value="LRR_At5g56370"/>
    <property type="match status" value="1"/>
</dbReference>
<dbReference type="InterPro" id="IPR001810">
    <property type="entry name" value="F-box_dom"/>
</dbReference>
<sequence>LISNDTDHEQVGYQIYPHLKAVPPDADPLVSPQSFHISFLQFFLSCALKYTISTFIIQVNERWALYQISDMLTMWQSQRVKRCELGSLQRSFYSSLLLVACSISCCGQRLPKPPTSIFSGTQPIKINNHSSGVWGFVGVYFYMMSLKDKKLSSQRVSLDILSNLPGNLIDEILIRLPLQDAVRTSILSKKWRYNWCRLPELTLNLQALTTSEKPIYLATTFTNILKHIPLLEKVSVMHNRFPVEPGNCDITKFFKFFSVVQHLKLDDGSLKLFAAGAGGVPRRLPFDLISVESLHLSDIFLDALDVVGDCFEDYIPALECLEVEGFSGVTFSRLREVKLIGDLATEPGIQLVKLLLAKSPVLERMLIETWINDDTAEQLIQSLGKTYGLDVVLANFHVHHLMQKLSATLSMITVWIISYFFGDYCFKMSPKGVKRGCQTAPLDILCSLPENLIDDILMHLPLRDVVRTSILSKKWRYNWRNLPELTLDLTNLSTTEDLIPPKFEFANIIYHVLTLHTGPVTKFCLSFSSNLIPCPSIDNLIYFLSRNGIQHLVLKLPSSGGPYTLPSSLFTCFRLKHLTLQNCLMLPPPSFKGFEKLISLELRDVTISSKSLESLISHCLLLEQLYIPLLAELSVVDLEWNGGKQKCDIAKYFESFTALEHLKLDIDSLREARNCQQGFLLILTLSKVFA</sequence>
<dbReference type="InterPro" id="IPR036047">
    <property type="entry name" value="F-box-like_dom_sf"/>
</dbReference>
<gene>
    <name evidence="3" type="primary">LOC104226000</name>
</gene>
<feature type="non-terminal residue" evidence="3">
    <location>
        <position position="1"/>
    </location>
</feature>
<dbReference type="PANTHER" id="PTHR31639:SF176">
    <property type="entry name" value="F-BOX DOMAIN-CONTAINING PROTEIN"/>
    <property type="match status" value="1"/>
</dbReference>
<dbReference type="AlphaFoldDB" id="A0A1U7WC07"/>
<organism evidence="2 3">
    <name type="scientific">Nicotiana sylvestris</name>
    <name type="common">Wood tobacco</name>
    <name type="synonym">South American tobacco</name>
    <dbReference type="NCBI Taxonomy" id="4096"/>
    <lineage>
        <taxon>Eukaryota</taxon>
        <taxon>Viridiplantae</taxon>
        <taxon>Streptophyta</taxon>
        <taxon>Embryophyta</taxon>
        <taxon>Tracheophyta</taxon>
        <taxon>Spermatophyta</taxon>
        <taxon>Magnoliopsida</taxon>
        <taxon>eudicotyledons</taxon>
        <taxon>Gunneridae</taxon>
        <taxon>Pentapetalae</taxon>
        <taxon>asterids</taxon>
        <taxon>lamiids</taxon>
        <taxon>Solanales</taxon>
        <taxon>Solanaceae</taxon>
        <taxon>Nicotianoideae</taxon>
        <taxon>Nicotianeae</taxon>
        <taxon>Nicotiana</taxon>
    </lineage>
</organism>
<dbReference type="InterPro" id="IPR055411">
    <property type="entry name" value="LRR_FXL15/At3g58940/PEG3-like"/>
</dbReference>
<dbReference type="Gene3D" id="3.80.10.10">
    <property type="entry name" value="Ribonuclease Inhibitor"/>
    <property type="match status" value="1"/>
</dbReference>
<dbReference type="CDD" id="cd22160">
    <property type="entry name" value="F-box_AtFBL13-like"/>
    <property type="match status" value="1"/>
</dbReference>
<dbReference type="RefSeq" id="XP_009776188.1">
    <property type="nucleotide sequence ID" value="XM_009777886.1"/>
</dbReference>